<dbReference type="InterPro" id="IPR032675">
    <property type="entry name" value="LRR_dom_sf"/>
</dbReference>
<evidence type="ECO:0000259" key="1">
    <source>
        <dbReference type="Pfam" id="PF00931"/>
    </source>
</evidence>
<protein>
    <recommendedName>
        <fullName evidence="1">NB-ARC domain-containing protein</fullName>
    </recommendedName>
</protein>
<evidence type="ECO:0000313" key="2">
    <source>
        <dbReference type="EMBL" id="CAA0811520.1"/>
    </source>
</evidence>
<reference evidence="2" key="1">
    <citation type="submission" date="2019-12" db="EMBL/GenBank/DDBJ databases">
        <authorList>
            <person name="Scholes J."/>
        </authorList>
    </citation>
    <scope>NUCLEOTIDE SEQUENCE</scope>
</reference>
<dbReference type="EMBL" id="CACSLK010008833">
    <property type="protein sequence ID" value="CAA0811520.1"/>
    <property type="molecule type" value="Genomic_DNA"/>
</dbReference>
<dbReference type="SUPFAM" id="SSF52058">
    <property type="entry name" value="L domain-like"/>
    <property type="match status" value="1"/>
</dbReference>
<feature type="domain" description="NB-ARC" evidence="1">
    <location>
        <begin position="199"/>
        <end position="299"/>
    </location>
</feature>
<dbReference type="Gene3D" id="1.20.5.4130">
    <property type="match status" value="1"/>
</dbReference>
<dbReference type="OrthoDB" id="1478287at2759"/>
<dbReference type="InterPro" id="IPR002182">
    <property type="entry name" value="NB-ARC"/>
</dbReference>
<name>A0A9N7MMR5_STRHE</name>
<comment type="caution">
    <text evidence="2">The sequence shown here is derived from an EMBL/GenBank/DDBJ whole genome shotgun (WGS) entry which is preliminary data.</text>
</comment>
<dbReference type="AlphaFoldDB" id="A0A9N7MMR5"/>
<gene>
    <name evidence="2" type="ORF">SHERM_12576</name>
</gene>
<proteinExistence type="predicted"/>
<dbReference type="Gene3D" id="3.40.50.300">
    <property type="entry name" value="P-loop containing nucleotide triphosphate hydrolases"/>
    <property type="match status" value="1"/>
</dbReference>
<keyword evidence="3" id="KW-1185">Reference proteome</keyword>
<dbReference type="Gene3D" id="3.80.10.10">
    <property type="entry name" value="Ribonuclease Inhibitor"/>
    <property type="match status" value="1"/>
</dbReference>
<organism evidence="2 3">
    <name type="scientific">Striga hermonthica</name>
    <name type="common">Purple witchweed</name>
    <name type="synonym">Buchnera hermonthica</name>
    <dbReference type="NCBI Taxonomy" id="68872"/>
    <lineage>
        <taxon>Eukaryota</taxon>
        <taxon>Viridiplantae</taxon>
        <taxon>Streptophyta</taxon>
        <taxon>Embryophyta</taxon>
        <taxon>Tracheophyta</taxon>
        <taxon>Spermatophyta</taxon>
        <taxon>Magnoliopsida</taxon>
        <taxon>eudicotyledons</taxon>
        <taxon>Gunneridae</taxon>
        <taxon>Pentapetalae</taxon>
        <taxon>asterids</taxon>
        <taxon>lamiids</taxon>
        <taxon>Lamiales</taxon>
        <taxon>Orobanchaceae</taxon>
        <taxon>Buchnereae</taxon>
        <taxon>Striga</taxon>
    </lineage>
</organism>
<dbReference type="GO" id="GO:0043531">
    <property type="term" value="F:ADP binding"/>
    <property type="evidence" value="ECO:0007669"/>
    <property type="project" value="InterPro"/>
</dbReference>
<evidence type="ECO:0000313" key="3">
    <source>
        <dbReference type="Proteomes" id="UP001153555"/>
    </source>
</evidence>
<dbReference type="PANTHER" id="PTHR15140">
    <property type="entry name" value="TUBULIN-SPECIFIC CHAPERONE E"/>
    <property type="match status" value="1"/>
</dbReference>
<dbReference type="Pfam" id="PF00931">
    <property type="entry name" value="NB-ARC"/>
    <property type="match status" value="1"/>
</dbReference>
<dbReference type="PANTHER" id="PTHR15140:SF37">
    <property type="entry name" value="UBIQUITIN-LIKE DOMAIN-CONTAINING PROTEIN"/>
    <property type="match status" value="1"/>
</dbReference>
<accession>A0A9N7MMR5</accession>
<dbReference type="SUPFAM" id="SSF52540">
    <property type="entry name" value="P-loop containing nucleoside triphosphate hydrolases"/>
    <property type="match status" value="1"/>
</dbReference>
<dbReference type="Proteomes" id="UP001153555">
    <property type="component" value="Unassembled WGS sequence"/>
</dbReference>
<sequence length="582" mass="65796">MEAAAYVFFTHSSATLLEVTKFQLQLLRPPAITAAIARHVKMAYAAVSSLLQTLDLTVSLNVDMSPQDSKNFAMLGEKLTFLIGFLERSVTKQGDCEKVNTLETKIENAVHRAEDIIETHSYSMRNSTKGTRKSRKRRYKISHQGLIEALEEIEAIVKEAVEISENRHGPSNVHAGQNFIGSSSWHSQNAGDSVVGLDKDLLKIKDQLTGSCSNLEILTILGMGGIGKSTLAKKIYDDKLIVYHFYVRAWITVSQEYEVKNILLGLIRSVAQQTDDICSRYEESDERQRQQIHRRLCTHSDIFPYAVTEYSNPQVRTFLSSNLSAQLLFLEVSFLSRMGFRLLRVLDILSYYFSQFPVQVLKLVHLRYLGLSTSGDLPSEVSTRSESTGKWCLPFPKRGGEFHVSISDLMNLQILIVHWGSQENHILPFDIRMMSQLRHVRLRGGVIYFDNLFLEEESSFVLLNLQTLLTMSSHNFSNQIGSFMPNLKTLGILVNDDDNLENLLNCLSSLQHLEKLKLSFRPRNGRRSSVISQWDAFPPNLKALTLSGSHLPWIDMVSIGLKVLQVLASWVNAASYKLEFCG</sequence>
<dbReference type="InterPro" id="IPR027417">
    <property type="entry name" value="P-loop_NTPase"/>
</dbReference>